<comment type="caution">
    <text evidence="1">The sequence shown here is derived from an EMBL/GenBank/DDBJ whole genome shotgun (WGS) entry which is preliminary data.</text>
</comment>
<reference evidence="1" key="2">
    <citation type="journal article" date="2022" name="New Phytol.">
        <title>Evolutionary transition to the ectomycorrhizal habit in the genomes of a hyperdiverse lineage of mushroom-forming fungi.</title>
        <authorList>
            <person name="Looney B."/>
            <person name="Miyauchi S."/>
            <person name="Morin E."/>
            <person name="Drula E."/>
            <person name="Courty P.E."/>
            <person name="Kohler A."/>
            <person name="Kuo A."/>
            <person name="LaButti K."/>
            <person name="Pangilinan J."/>
            <person name="Lipzen A."/>
            <person name="Riley R."/>
            <person name="Andreopoulos W."/>
            <person name="He G."/>
            <person name="Johnson J."/>
            <person name="Nolan M."/>
            <person name="Tritt A."/>
            <person name="Barry K.W."/>
            <person name="Grigoriev I.V."/>
            <person name="Nagy L.G."/>
            <person name="Hibbett D."/>
            <person name="Henrissat B."/>
            <person name="Matheny P.B."/>
            <person name="Labbe J."/>
            <person name="Martin F.M."/>
        </authorList>
    </citation>
    <scope>NUCLEOTIDE SEQUENCE</scope>
    <source>
        <strain evidence="1">EC-137</strain>
    </source>
</reference>
<name>A0ACB8QAJ0_9AGAM</name>
<accession>A0ACB8QAJ0</accession>
<keyword evidence="2" id="KW-1185">Reference proteome</keyword>
<reference evidence="1" key="1">
    <citation type="submission" date="2021-02" db="EMBL/GenBank/DDBJ databases">
        <authorList>
            <consortium name="DOE Joint Genome Institute"/>
            <person name="Ahrendt S."/>
            <person name="Looney B.P."/>
            <person name="Miyauchi S."/>
            <person name="Morin E."/>
            <person name="Drula E."/>
            <person name="Courty P.E."/>
            <person name="Chicoki N."/>
            <person name="Fauchery L."/>
            <person name="Kohler A."/>
            <person name="Kuo A."/>
            <person name="Labutti K."/>
            <person name="Pangilinan J."/>
            <person name="Lipzen A."/>
            <person name="Riley R."/>
            <person name="Andreopoulos W."/>
            <person name="He G."/>
            <person name="Johnson J."/>
            <person name="Barry K.W."/>
            <person name="Grigoriev I.V."/>
            <person name="Nagy L."/>
            <person name="Hibbett D."/>
            <person name="Henrissat B."/>
            <person name="Matheny P.B."/>
            <person name="Labbe J."/>
            <person name="Martin F."/>
        </authorList>
    </citation>
    <scope>NUCLEOTIDE SEQUENCE</scope>
    <source>
        <strain evidence="1">EC-137</strain>
    </source>
</reference>
<organism evidence="1 2">
    <name type="scientific">Vararia minispora EC-137</name>
    <dbReference type="NCBI Taxonomy" id="1314806"/>
    <lineage>
        <taxon>Eukaryota</taxon>
        <taxon>Fungi</taxon>
        <taxon>Dikarya</taxon>
        <taxon>Basidiomycota</taxon>
        <taxon>Agaricomycotina</taxon>
        <taxon>Agaricomycetes</taxon>
        <taxon>Russulales</taxon>
        <taxon>Lachnocladiaceae</taxon>
        <taxon>Vararia</taxon>
    </lineage>
</organism>
<gene>
    <name evidence="1" type="ORF">K488DRAFT_89333</name>
</gene>
<evidence type="ECO:0000313" key="1">
    <source>
        <dbReference type="EMBL" id="KAI0028849.1"/>
    </source>
</evidence>
<evidence type="ECO:0000313" key="2">
    <source>
        <dbReference type="Proteomes" id="UP000814128"/>
    </source>
</evidence>
<sequence length="184" mass="20691">MSSEMFWTVAGDGANLLQCGLGLVIAGKISFRVYKDGLFAFVPLHRIRSELDEIRRLLDDLDPADIQRINDPRRQANLPAIRELWTSYRECLRDYNLLIIERQEAKWTTRVFGGDTNGDISELQFRTSTVLEDTKRSTKAFSHLAREVRRRREATPPAPAPTSIPLPVTTQPGAGVPIQSSAQA</sequence>
<dbReference type="EMBL" id="MU273718">
    <property type="protein sequence ID" value="KAI0028849.1"/>
    <property type="molecule type" value="Genomic_DNA"/>
</dbReference>
<proteinExistence type="predicted"/>
<protein>
    <submittedName>
        <fullName evidence="1">Uncharacterized protein</fullName>
    </submittedName>
</protein>
<dbReference type="Proteomes" id="UP000814128">
    <property type="component" value="Unassembled WGS sequence"/>
</dbReference>